<evidence type="ECO:0000256" key="10">
    <source>
        <dbReference type="HAMAP-Rule" id="MF_00454"/>
    </source>
</evidence>
<evidence type="ECO:0000256" key="3">
    <source>
        <dbReference type="ARBA" id="ARBA00022692"/>
    </source>
</evidence>
<comment type="subcellular location">
    <subcellularLocation>
        <location evidence="1 10">Cell membrane</location>
        <topology evidence="1 10">Multi-pass membrane protein</topology>
    </subcellularLocation>
</comment>
<keyword evidence="2 10" id="KW-1003">Cell membrane</keyword>
<keyword evidence="10" id="KW-0915">Sodium</keyword>
<sequence>MTTLHFKRWFRPLLAVALGAIAGALGRYYLGLWCMHHFGSTFPYGTLLINGTGSFAMGLLTAFFVYSSSQVHPDLRLMLTTGGLGSYTTFSTYALDTTGLLTRGQVAIALLYWAGSLVLGLLGLQLGLVLVERRKQS</sequence>
<comment type="similarity">
    <text evidence="7 10">Belongs to the fluoride channel Fluc/FEX (TC 1.A.43) family.</text>
</comment>
<keyword evidence="10" id="KW-0479">Metal-binding</keyword>
<dbReference type="GO" id="GO:0005886">
    <property type="term" value="C:plasma membrane"/>
    <property type="evidence" value="ECO:0007669"/>
    <property type="project" value="UniProtKB-SubCell"/>
</dbReference>
<feature type="transmembrane region" description="Helical" evidence="10">
    <location>
        <begin position="107"/>
        <end position="131"/>
    </location>
</feature>
<organism evidence="11">
    <name type="scientific">Oscillatoriales cyanobacterium SpSt-418</name>
    <dbReference type="NCBI Taxonomy" id="2282169"/>
    <lineage>
        <taxon>Bacteria</taxon>
        <taxon>Bacillati</taxon>
        <taxon>Cyanobacteriota</taxon>
        <taxon>Cyanophyceae</taxon>
        <taxon>Oscillatoriophycideae</taxon>
        <taxon>Oscillatoriales</taxon>
    </lineage>
</organism>
<keyword evidence="4 10" id="KW-1133">Transmembrane helix</keyword>
<evidence type="ECO:0000256" key="8">
    <source>
        <dbReference type="ARBA" id="ARBA00035585"/>
    </source>
</evidence>
<evidence type="ECO:0000256" key="4">
    <source>
        <dbReference type="ARBA" id="ARBA00022989"/>
    </source>
</evidence>
<dbReference type="EMBL" id="DSRU01000294">
    <property type="protein sequence ID" value="HFN00127.1"/>
    <property type="molecule type" value="Genomic_DNA"/>
</dbReference>
<comment type="activity regulation">
    <text evidence="10">Na(+) is not transported, but it plays an essential structural role and its presence is essential for fluoride channel function.</text>
</comment>
<feature type="transmembrane region" description="Helical" evidence="10">
    <location>
        <begin position="42"/>
        <end position="65"/>
    </location>
</feature>
<dbReference type="GO" id="GO:0062054">
    <property type="term" value="F:fluoride channel activity"/>
    <property type="evidence" value="ECO:0007669"/>
    <property type="project" value="UniProtKB-UniRule"/>
</dbReference>
<keyword evidence="10" id="KW-0813">Transport</keyword>
<comment type="catalytic activity">
    <reaction evidence="8">
        <text>fluoride(in) = fluoride(out)</text>
        <dbReference type="Rhea" id="RHEA:76159"/>
        <dbReference type="ChEBI" id="CHEBI:17051"/>
    </reaction>
    <physiologicalReaction direction="left-to-right" evidence="8">
        <dbReference type="Rhea" id="RHEA:76160"/>
    </physiologicalReaction>
</comment>
<dbReference type="Pfam" id="PF02537">
    <property type="entry name" value="CRCB"/>
    <property type="match status" value="1"/>
</dbReference>
<accession>A0A7C3KGC0</accession>
<evidence type="ECO:0000256" key="9">
    <source>
        <dbReference type="ARBA" id="ARBA00049940"/>
    </source>
</evidence>
<gene>
    <name evidence="10 11" type="primary">crcB</name>
    <name evidence="10" type="synonym">fluC</name>
    <name evidence="11" type="ORF">ENR64_20690</name>
</gene>
<dbReference type="AlphaFoldDB" id="A0A7C3KGC0"/>
<dbReference type="NCBIfam" id="TIGR00494">
    <property type="entry name" value="crcB"/>
    <property type="match status" value="1"/>
</dbReference>
<dbReference type="PANTHER" id="PTHR28259">
    <property type="entry name" value="FLUORIDE EXPORT PROTEIN 1-RELATED"/>
    <property type="match status" value="1"/>
</dbReference>
<keyword evidence="10" id="KW-0406">Ion transport</keyword>
<dbReference type="GO" id="GO:0140114">
    <property type="term" value="P:cellular detoxification of fluoride"/>
    <property type="evidence" value="ECO:0007669"/>
    <property type="project" value="UniProtKB-UniRule"/>
</dbReference>
<evidence type="ECO:0000256" key="6">
    <source>
        <dbReference type="ARBA" id="ARBA00023303"/>
    </source>
</evidence>
<keyword evidence="6 10" id="KW-0407">Ion channel</keyword>
<keyword evidence="5 10" id="KW-0472">Membrane</keyword>
<name>A0A7C3KGC0_9CYAN</name>
<keyword evidence="3 10" id="KW-0812">Transmembrane</keyword>
<proteinExistence type="inferred from homology"/>
<dbReference type="HAMAP" id="MF_00454">
    <property type="entry name" value="FluC"/>
    <property type="match status" value="1"/>
</dbReference>
<evidence type="ECO:0000256" key="7">
    <source>
        <dbReference type="ARBA" id="ARBA00035120"/>
    </source>
</evidence>
<dbReference type="PANTHER" id="PTHR28259:SF1">
    <property type="entry name" value="FLUORIDE EXPORT PROTEIN 1-RELATED"/>
    <property type="match status" value="1"/>
</dbReference>
<comment type="caution">
    <text evidence="11">The sequence shown here is derived from an EMBL/GenBank/DDBJ whole genome shotgun (WGS) entry which is preliminary data.</text>
</comment>
<feature type="binding site" evidence="10">
    <location>
        <position position="85"/>
    </location>
    <ligand>
        <name>Na(+)</name>
        <dbReference type="ChEBI" id="CHEBI:29101"/>
        <note>structural</note>
    </ligand>
</feature>
<evidence type="ECO:0000256" key="5">
    <source>
        <dbReference type="ARBA" id="ARBA00023136"/>
    </source>
</evidence>
<evidence type="ECO:0000256" key="1">
    <source>
        <dbReference type="ARBA" id="ARBA00004651"/>
    </source>
</evidence>
<protein>
    <recommendedName>
        <fullName evidence="10">Fluoride-specific ion channel FluC</fullName>
    </recommendedName>
</protein>
<feature type="transmembrane region" description="Helical" evidence="10">
    <location>
        <begin position="77"/>
        <end position="95"/>
    </location>
</feature>
<dbReference type="GO" id="GO:0046872">
    <property type="term" value="F:metal ion binding"/>
    <property type="evidence" value="ECO:0007669"/>
    <property type="project" value="UniProtKB-KW"/>
</dbReference>
<feature type="transmembrane region" description="Helical" evidence="10">
    <location>
        <begin position="12"/>
        <end position="30"/>
    </location>
</feature>
<evidence type="ECO:0000256" key="2">
    <source>
        <dbReference type="ARBA" id="ARBA00022475"/>
    </source>
</evidence>
<comment type="function">
    <text evidence="9 10">Fluoride-specific ion channel. Important for reducing fluoride concentration in the cell, thus reducing its toxicity.</text>
</comment>
<reference evidence="11" key="1">
    <citation type="journal article" date="2020" name="mSystems">
        <title>Genome- and Community-Level Interaction Insights into Carbon Utilization and Element Cycling Functions of Hydrothermarchaeota in Hydrothermal Sediment.</title>
        <authorList>
            <person name="Zhou Z."/>
            <person name="Liu Y."/>
            <person name="Xu W."/>
            <person name="Pan J."/>
            <person name="Luo Z.H."/>
            <person name="Li M."/>
        </authorList>
    </citation>
    <scope>NUCLEOTIDE SEQUENCE [LARGE SCALE GENOMIC DNA]</scope>
    <source>
        <strain evidence="11">SpSt-418</strain>
    </source>
</reference>
<evidence type="ECO:0000313" key="11">
    <source>
        <dbReference type="EMBL" id="HFN00127.1"/>
    </source>
</evidence>
<dbReference type="InterPro" id="IPR003691">
    <property type="entry name" value="FluC"/>
</dbReference>
<feature type="binding site" evidence="10">
    <location>
        <position position="88"/>
    </location>
    <ligand>
        <name>Na(+)</name>
        <dbReference type="ChEBI" id="CHEBI:29101"/>
        <note>structural</note>
    </ligand>
</feature>